<dbReference type="EMBL" id="OX459938">
    <property type="protein sequence ID" value="CAI9160972.1"/>
    <property type="molecule type" value="Genomic_DNA"/>
</dbReference>
<accession>A0ABN8YHD5</accession>
<dbReference type="InterPro" id="IPR042505">
    <property type="entry name" value="DYNC2I1"/>
</dbReference>
<name>A0ABN8YHD5_RANTA</name>
<feature type="region of interest" description="Disordered" evidence="1">
    <location>
        <begin position="1"/>
        <end position="357"/>
    </location>
</feature>
<dbReference type="Proteomes" id="UP001176941">
    <property type="component" value="Chromosome 2"/>
</dbReference>
<evidence type="ECO:0000256" key="1">
    <source>
        <dbReference type="SAM" id="MobiDB-lite"/>
    </source>
</evidence>
<feature type="compositionally biased region" description="Basic and acidic residues" evidence="1">
    <location>
        <begin position="177"/>
        <end position="198"/>
    </location>
</feature>
<keyword evidence="3" id="KW-1185">Reference proteome</keyword>
<reference evidence="2" key="1">
    <citation type="submission" date="2023-04" db="EMBL/GenBank/DDBJ databases">
        <authorList>
            <consortium name="ELIXIR-Norway"/>
        </authorList>
    </citation>
    <scope>NUCLEOTIDE SEQUENCE [LARGE SCALE GENOMIC DNA]</scope>
</reference>
<dbReference type="PANTHER" id="PTHR16022">
    <property type="entry name" value="WD REPEAT DOMAIN 60"/>
    <property type="match status" value="1"/>
</dbReference>
<dbReference type="SMART" id="SM00320">
    <property type="entry name" value="WD40"/>
    <property type="match status" value="3"/>
</dbReference>
<dbReference type="Gene3D" id="2.130.10.10">
    <property type="entry name" value="YVTN repeat-like/Quinoprotein amine dehydrogenase"/>
    <property type="match status" value="2"/>
</dbReference>
<sequence>MEPGKRRTKDDTWKADDLRKHLWAAQSSGPKEEKKHRDRKPLQDSESDLADGKEHRPGDPNREAKHRERAAERDGHSAREHPRGDRQRERRKDRDRPKERHRELDAEKPHGRGKERERDQEHRARREELRQAAAHRNLLARDRDQDRDGDRPERRRAGSKARIEEREQRDEDSERGDEDRERRYRERKLQYGDSKDNPLKYWLYREAGERRPREQKEPDRERKHREKSGTRERREKSSKEKGGSSCAKEGEERHRERRHKEGVHAGEERPRGHAARKEHRRREAKDGEHRHRGTSLRRDSPGSQHVENSVRSDGKDRDSRRKHGREEGPSVWKLEQRQGSEEATEIEKEDVDLENVGTDEYTAIFEDDFEDYEDDFEVCDGADDCGADEPREGEAAEELPPARRREIQEIQKAILAENQRVGELSSKLPEKHGCLERAGGPGPEANSSPSKTPLCGIFMDFATASHRQKNRTQTLKQKTRSAKLLRLIDMDFSCTFSLLDLPPVKEYDMYIRNFGKKNTKQAYIQCNEDSVDRDIQTEEVETREVWTQHPGEGAAVSGGSEQSGPGDTAIVPKVNTPRLSSFLRAACQVMAVLLEEDRAVAEPGWMSQAQDCTLPFSDSCARLDTSLPFLQERRVSRLHACQAQRRTLVSVHGLPGKALVPLLDHRHVLCVWDIRQPSGPQKVLVCESKVTCCCFSPVKAFLLFAGTVHGSVVVWDLREDPRIHLRVTLSGCSWTLRAPTFSTDGVLMSVNHCSPLQAIEPITGSVCKRQSCVLSPFSTQEETAGLSFLIASLDESGLLNVWVVVELQKADAAGSISDLGLIPGGRIKLVHSASIQLSDSLSHKGYESWGSVQTLSVKFLPSDPNHFVVGTDVGLISHGSRRDLRVSPRLFRPQQQGPRPVKVTVIDFSPFEEPIFLAGCSDGSIRLHRLTAERPILQWDHSTCGHAVASLQWSLTRPAVFLVQDDTSCVYVWDLLESDLGPVARQPICPDRLLAMTVVGEAEKTHGGFLALVLARASGSVDVQYLRQEWATPASDELQRLRLLLREAP</sequence>
<feature type="compositionally biased region" description="Basic and acidic residues" evidence="1">
    <location>
        <begin position="50"/>
        <end position="130"/>
    </location>
</feature>
<feature type="compositionally biased region" description="Basic and acidic residues" evidence="1">
    <location>
        <begin position="308"/>
        <end position="340"/>
    </location>
</feature>
<feature type="compositionally biased region" description="Basic and acidic residues" evidence="1">
    <location>
        <begin position="206"/>
        <end position="254"/>
    </location>
</feature>
<proteinExistence type="predicted"/>
<evidence type="ECO:0008006" key="4">
    <source>
        <dbReference type="Google" id="ProtNLM"/>
    </source>
</evidence>
<evidence type="ECO:0000313" key="3">
    <source>
        <dbReference type="Proteomes" id="UP001176941"/>
    </source>
</evidence>
<dbReference type="SUPFAM" id="SSF50978">
    <property type="entry name" value="WD40 repeat-like"/>
    <property type="match status" value="1"/>
</dbReference>
<dbReference type="PANTHER" id="PTHR16022:SF0">
    <property type="entry name" value="CYTOPLASMIC DYNEIN 2 INTERMEDIATE CHAIN 1"/>
    <property type="match status" value="1"/>
</dbReference>
<gene>
    <name evidence="2" type="ORF">MRATA1EN1_LOCUS9934</name>
</gene>
<feature type="compositionally biased region" description="Acidic residues" evidence="1">
    <location>
        <begin position="342"/>
        <end position="353"/>
    </location>
</feature>
<evidence type="ECO:0000313" key="2">
    <source>
        <dbReference type="EMBL" id="CAI9160972.1"/>
    </source>
</evidence>
<organism evidence="2 3">
    <name type="scientific">Rangifer tarandus platyrhynchus</name>
    <name type="common">Svalbard reindeer</name>
    <dbReference type="NCBI Taxonomy" id="3082113"/>
    <lineage>
        <taxon>Eukaryota</taxon>
        <taxon>Metazoa</taxon>
        <taxon>Chordata</taxon>
        <taxon>Craniata</taxon>
        <taxon>Vertebrata</taxon>
        <taxon>Euteleostomi</taxon>
        <taxon>Mammalia</taxon>
        <taxon>Eutheria</taxon>
        <taxon>Laurasiatheria</taxon>
        <taxon>Artiodactyla</taxon>
        <taxon>Ruminantia</taxon>
        <taxon>Pecora</taxon>
        <taxon>Cervidae</taxon>
        <taxon>Odocoileinae</taxon>
        <taxon>Rangifer</taxon>
    </lineage>
</organism>
<feature type="compositionally biased region" description="Basic and acidic residues" evidence="1">
    <location>
        <begin position="30"/>
        <end position="43"/>
    </location>
</feature>
<feature type="region of interest" description="Disordered" evidence="1">
    <location>
        <begin position="432"/>
        <end position="451"/>
    </location>
</feature>
<protein>
    <recommendedName>
        <fullName evidence="4">WD repeat domain 60</fullName>
    </recommendedName>
</protein>
<dbReference type="InterPro" id="IPR001680">
    <property type="entry name" value="WD40_rpt"/>
</dbReference>
<feature type="compositionally biased region" description="Basic and acidic residues" evidence="1">
    <location>
        <begin position="262"/>
        <end position="271"/>
    </location>
</feature>
<feature type="compositionally biased region" description="Basic and acidic residues" evidence="1">
    <location>
        <begin position="1"/>
        <end position="20"/>
    </location>
</feature>
<dbReference type="InterPro" id="IPR036322">
    <property type="entry name" value="WD40_repeat_dom_sf"/>
</dbReference>
<dbReference type="InterPro" id="IPR015943">
    <property type="entry name" value="WD40/YVTN_repeat-like_dom_sf"/>
</dbReference>
<feature type="region of interest" description="Disordered" evidence="1">
    <location>
        <begin position="548"/>
        <end position="567"/>
    </location>
</feature>
<feature type="compositionally biased region" description="Basic and acidic residues" evidence="1">
    <location>
        <begin position="139"/>
        <end position="169"/>
    </location>
</feature>